<dbReference type="InterPro" id="IPR002869">
    <property type="entry name" value="Pyrv_flavodox_OxRed_cen"/>
</dbReference>
<dbReference type="SUPFAM" id="SSF54862">
    <property type="entry name" value="4Fe-4S ferredoxins"/>
    <property type="match status" value="1"/>
</dbReference>
<dbReference type="PROSITE" id="PS51379">
    <property type="entry name" value="4FE4S_FER_2"/>
    <property type="match status" value="1"/>
</dbReference>
<name>A0A0P6X1R1_9CHLR</name>
<evidence type="ECO:0000256" key="3">
    <source>
        <dbReference type="ARBA" id="ARBA00022982"/>
    </source>
</evidence>
<accession>A0A0P6X1R1</accession>
<dbReference type="InterPro" id="IPR052198">
    <property type="entry name" value="IorB_Oxidoreductase"/>
</dbReference>
<dbReference type="InterPro" id="IPR002880">
    <property type="entry name" value="Pyrv_Fd/Flavodoxin_OxRdtase_N"/>
</dbReference>
<dbReference type="GO" id="GO:0016903">
    <property type="term" value="F:oxidoreductase activity, acting on the aldehyde or oxo group of donors"/>
    <property type="evidence" value="ECO:0007669"/>
    <property type="project" value="InterPro"/>
</dbReference>
<keyword evidence="1" id="KW-0813">Transport</keyword>
<dbReference type="SUPFAM" id="SSF53323">
    <property type="entry name" value="Pyruvate-ferredoxin oxidoreductase, PFOR, domain III"/>
    <property type="match status" value="1"/>
</dbReference>
<dbReference type="GO" id="GO:0051539">
    <property type="term" value="F:4 iron, 4 sulfur cluster binding"/>
    <property type="evidence" value="ECO:0007669"/>
    <property type="project" value="UniProtKB-KW"/>
</dbReference>
<keyword evidence="3" id="KW-0249">Electron transport</keyword>
<keyword evidence="8" id="KW-0670">Pyruvate</keyword>
<proteinExistence type="predicted"/>
<protein>
    <submittedName>
        <fullName evidence="8">Pyruvate ferredoxin oxidoreductase</fullName>
    </submittedName>
</protein>
<dbReference type="Pfam" id="PF01558">
    <property type="entry name" value="POR"/>
    <property type="match status" value="1"/>
</dbReference>
<dbReference type="InterPro" id="IPR019752">
    <property type="entry name" value="Pyrv/ketoisovalerate_OxRed_cat"/>
</dbReference>
<dbReference type="RefSeq" id="WP_062421766.1">
    <property type="nucleotide sequence ID" value="NZ_BBYA01000009.1"/>
</dbReference>
<keyword evidence="2" id="KW-0004">4Fe-4S</keyword>
<evidence type="ECO:0000256" key="2">
    <source>
        <dbReference type="ARBA" id="ARBA00022485"/>
    </source>
</evidence>
<dbReference type="AlphaFoldDB" id="A0A0P6X1R1"/>
<dbReference type="Proteomes" id="UP000050430">
    <property type="component" value="Unassembled WGS sequence"/>
</dbReference>
<dbReference type="PATRIC" id="fig|229920.5.peg.2398"/>
<dbReference type="SUPFAM" id="SSF52518">
    <property type="entry name" value="Thiamin diphosphate-binding fold (THDP-binding)"/>
    <property type="match status" value="2"/>
</dbReference>
<dbReference type="Pfam" id="PF02775">
    <property type="entry name" value="TPP_enzyme_C"/>
    <property type="match status" value="1"/>
</dbReference>
<evidence type="ECO:0000259" key="7">
    <source>
        <dbReference type="PROSITE" id="PS51379"/>
    </source>
</evidence>
<evidence type="ECO:0000256" key="5">
    <source>
        <dbReference type="ARBA" id="ARBA00023004"/>
    </source>
</evidence>
<keyword evidence="6" id="KW-0411">Iron-sulfur</keyword>
<feature type="domain" description="4Fe-4S ferredoxin-type" evidence="7">
    <location>
        <begin position="572"/>
        <end position="604"/>
    </location>
</feature>
<dbReference type="InterPro" id="IPR017896">
    <property type="entry name" value="4Fe4S_Fe-S-bd"/>
</dbReference>
<dbReference type="PANTHER" id="PTHR43854:SF1">
    <property type="entry name" value="INDOLEPYRUVATE OXIDOREDUCTASE SUBUNIT IORB"/>
    <property type="match status" value="1"/>
</dbReference>
<dbReference type="InterPro" id="IPR009014">
    <property type="entry name" value="Transketo_C/PFOR_II"/>
</dbReference>
<organism evidence="8 9">
    <name type="scientific">Leptolinea tardivitalis</name>
    <dbReference type="NCBI Taxonomy" id="229920"/>
    <lineage>
        <taxon>Bacteria</taxon>
        <taxon>Bacillati</taxon>
        <taxon>Chloroflexota</taxon>
        <taxon>Anaerolineae</taxon>
        <taxon>Anaerolineales</taxon>
        <taxon>Anaerolineaceae</taxon>
        <taxon>Leptolinea</taxon>
    </lineage>
</organism>
<sequence length="837" mass="90213">MGESIRALCEAPAGKTEILQGNIAFAVGCVRGGVHAADGYPGTPSSEVIDRGLSQVQDMIHVNWSVNEAVASAVGMGHSLAGRDCVVTMKIPGLFQAGDIFTSGAPFAKERGALVYYIASDFTPSSTQHVIDPRYLFKSCFVPVFEPRNHQELHESAAIAVEIGRQYKTQVVIFPNGNLCHSEGLIHLMEPVRRDPVVMPESLKEFNVFPGFARKNFDISMHERMPALQAMVESSPLNYWEKGSGKMGVITAGISDMYVHEVKNALGLDFDILSLAFTNPLPMDLITEFYNSIDGDVYVIEDGYRFIQEAMQQAGLHPIGKEEYSTLTEWSPALIAEKLGKPVTHKKVETQPISRPPSLCAGCPYRLFANEMALLKKKKLVEVVFGDIGCNGLLYFMNAMDTGLAMGASEGQRIGYVMDLPEKASRCITVVGDSTECHTGMAGTRNAVYRNVPGVKVILDNSWTGMTGAQPTPTSPTNLAGEPMRFSLPASLRAHGANVIEVGAYEKNNLRTALKTALEEAAKGTYTTIVVQNGSCIQMAKPSSQRVYVDPEVCKKCGACLICPGIEAGPDGVPVVNNLCTGCGGMTPACVQTCPTHVLHPIDLKDLKRKSMPEYPVPSDIAPFDITGIKRPERLSLSIRGVGGQGNLFFGHVLTQLAFLAGYDKENIIKGETHGMAQMGGPVISTFACGKTSSPLFLPGTTDCLIVMEKSEVLRPDFLSLLKPGGTVLLADTCILPLGFPKEQYPSDDQIMENLKGYRTIKVDVLGKALELGDQTGRIANVVMMGVLSVVAPFDAFPETMWVQALKQVNAKPAVWAANTAAFHAGRELAAAGKITA</sequence>
<reference evidence="8 9" key="1">
    <citation type="submission" date="2015-07" db="EMBL/GenBank/DDBJ databases">
        <title>Genome sequence of Leptolinea tardivitalis DSM 16556.</title>
        <authorList>
            <person name="Hemp J."/>
            <person name="Ward L.M."/>
            <person name="Pace L.A."/>
            <person name="Fischer W.W."/>
        </authorList>
    </citation>
    <scope>NUCLEOTIDE SEQUENCE [LARGE SCALE GENOMIC DNA]</scope>
    <source>
        <strain evidence="8 9">YMTK-2</strain>
    </source>
</reference>
<keyword evidence="9" id="KW-1185">Reference proteome</keyword>
<dbReference type="Gene3D" id="3.40.50.970">
    <property type="match status" value="2"/>
</dbReference>
<dbReference type="PROSITE" id="PS51257">
    <property type="entry name" value="PROKAR_LIPOPROTEIN"/>
    <property type="match status" value="1"/>
</dbReference>
<dbReference type="STRING" id="229920.ADM99_03815"/>
<keyword evidence="2" id="KW-0479">Metal-binding</keyword>
<dbReference type="InterPro" id="IPR029061">
    <property type="entry name" value="THDP-binding"/>
</dbReference>
<dbReference type="GO" id="GO:0030976">
    <property type="term" value="F:thiamine pyrophosphate binding"/>
    <property type="evidence" value="ECO:0007669"/>
    <property type="project" value="InterPro"/>
</dbReference>
<evidence type="ECO:0000256" key="6">
    <source>
        <dbReference type="ARBA" id="ARBA00023014"/>
    </source>
</evidence>
<dbReference type="PANTHER" id="PTHR43854">
    <property type="entry name" value="INDOLEPYRUVATE OXIDOREDUCTASE SUBUNIT IORB"/>
    <property type="match status" value="1"/>
</dbReference>
<dbReference type="EMBL" id="LGCK01000006">
    <property type="protein sequence ID" value="KPL73348.1"/>
    <property type="molecule type" value="Genomic_DNA"/>
</dbReference>
<dbReference type="CDD" id="cd07034">
    <property type="entry name" value="TPP_PYR_PFOR_IOR-alpha_like"/>
    <property type="match status" value="1"/>
</dbReference>
<dbReference type="Gene3D" id="3.40.920.10">
    <property type="entry name" value="Pyruvate-ferredoxin oxidoreductase, PFOR, domain III"/>
    <property type="match status" value="1"/>
</dbReference>
<evidence type="ECO:0000313" key="9">
    <source>
        <dbReference type="Proteomes" id="UP000050430"/>
    </source>
</evidence>
<dbReference type="InterPro" id="IPR011766">
    <property type="entry name" value="TPP_enzyme_TPP-bd"/>
</dbReference>
<comment type="caution">
    <text evidence="8">The sequence shown here is derived from an EMBL/GenBank/DDBJ whole genome shotgun (WGS) entry which is preliminary data.</text>
</comment>
<keyword evidence="5" id="KW-0408">Iron</keyword>
<keyword evidence="4" id="KW-0560">Oxidoreductase</keyword>
<evidence type="ECO:0000256" key="4">
    <source>
        <dbReference type="ARBA" id="ARBA00023002"/>
    </source>
</evidence>
<gene>
    <name evidence="8" type="ORF">ADM99_03815</name>
</gene>
<dbReference type="OrthoDB" id="9804603at2"/>
<dbReference type="SUPFAM" id="SSF52922">
    <property type="entry name" value="TK C-terminal domain-like"/>
    <property type="match status" value="1"/>
</dbReference>
<evidence type="ECO:0000313" key="8">
    <source>
        <dbReference type="EMBL" id="KPL73348.1"/>
    </source>
</evidence>
<evidence type="ECO:0000256" key="1">
    <source>
        <dbReference type="ARBA" id="ARBA00022448"/>
    </source>
</evidence>